<name>A0A7P0P5T6_HUMAN</name>
<dbReference type="EMBL" id="AL132857">
    <property type="status" value="NOT_ANNOTATED_CDS"/>
    <property type="molecule type" value="Genomic_DNA"/>
</dbReference>
<dbReference type="OpenTargets" id="ENSG00000136352"/>
<evidence type="ECO:0000313" key="2">
    <source>
        <dbReference type="Ensembl" id="ENSP00000429519"/>
    </source>
</evidence>
<sequence length="35" mass="3431">MWSGGSGKARGWEAAAGGRSSPGRLSAYAPPLVAA</sequence>
<organism evidence="2 3">
    <name type="scientific">Homo sapiens</name>
    <name type="common">Human</name>
    <dbReference type="NCBI Taxonomy" id="9606"/>
    <lineage>
        <taxon>Eukaryota</taxon>
        <taxon>Metazoa</taxon>
        <taxon>Chordata</taxon>
        <taxon>Craniata</taxon>
        <taxon>Vertebrata</taxon>
        <taxon>Euteleostomi</taxon>
        <taxon>Mammalia</taxon>
        <taxon>Eutheria</taxon>
        <taxon>Euarchontoglires</taxon>
        <taxon>Primates</taxon>
        <taxon>Haplorrhini</taxon>
        <taxon>Catarrhini</taxon>
        <taxon>Hominidae</taxon>
        <taxon>Homo</taxon>
    </lineage>
</organism>
<dbReference type="PeptideAtlas" id="A0A7P0P5T6"/>
<gene>
    <name evidence="2" type="primary">NKX2-1</name>
</gene>
<dbReference type="AlphaFoldDB" id="A0A7P0P5T6"/>
<evidence type="ECO:0000256" key="1">
    <source>
        <dbReference type="SAM" id="MobiDB-lite"/>
    </source>
</evidence>
<reference evidence="2" key="4">
    <citation type="submission" date="2021-02" db="UniProtKB">
        <authorList>
            <consortium name="Ensembl"/>
        </authorList>
    </citation>
    <scope>IDENTIFICATION</scope>
</reference>
<evidence type="ECO:0000313" key="3">
    <source>
        <dbReference type="Proteomes" id="UP000005640"/>
    </source>
</evidence>
<reference evidence="3" key="3">
    <citation type="journal article" date="2004" name="Nature">
        <title>Finishing the euchromatic sequence of the human genome.</title>
        <authorList>
            <consortium name="International Human Genome Sequencing Consortium"/>
        </authorList>
    </citation>
    <scope>NUCLEOTIDE SEQUENCE [LARGE SCALE GENOMIC DNA]</scope>
</reference>
<accession>A0A7P0P5T6</accession>
<dbReference type="HGNC" id="HGNC:11825">
    <property type="gene designation" value="NKX2-1"/>
</dbReference>
<dbReference type="OrthoDB" id="3137333at2759"/>
<reference evidence="2 3" key="2">
    <citation type="journal article" date="2003" name="Nature">
        <title>The DNA sequence and analysis of human chromosome 14.</title>
        <authorList>
            <person name="Heilig R."/>
            <person name="Eckenberg R."/>
            <person name="Petit J.L."/>
            <person name="Fonknechten N."/>
            <person name="Da Silva C."/>
            <person name="Cattolico L."/>
            <person name="Levy M."/>
            <person name="Barbe V."/>
            <person name="de Berardinis V."/>
            <person name="Ureta-Vidal A."/>
            <person name="Pelletier E."/>
            <person name="Vico V."/>
            <person name="Anthouard V."/>
            <person name="Rowen L."/>
            <person name="Madan A."/>
            <person name="Qin S."/>
            <person name="Sun H."/>
            <person name="Du H."/>
            <person name="Pepin K."/>
            <person name="Artiguenave F."/>
            <person name="Robert C."/>
            <person name="Cruaud C."/>
            <person name="Bruls T."/>
            <person name="Jaillon O."/>
            <person name="Friedlander L."/>
            <person name="Samson G."/>
            <person name="Brottier P."/>
            <person name="Cure S."/>
            <person name="Segurens B."/>
            <person name="Aniere F."/>
            <person name="Samain S."/>
            <person name="Crespeau H."/>
            <person name="Abbasi N."/>
            <person name="Aiach N."/>
            <person name="Boscus D."/>
            <person name="Dickhoff R."/>
            <person name="Dors M."/>
            <person name="Dubois I."/>
            <person name="Friedman C."/>
            <person name="Gouyvenoux M."/>
            <person name="James R."/>
            <person name="Madan A."/>
            <person name="Mairey-Estrada B."/>
            <person name="Mangenot S."/>
            <person name="Martins N."/>
            <person name="Menard M."/>
            <person name="Oztas S."/>
            <person name="Ratcliffe A."/>
            <person name="Shaffer T."/>
            <person name="Trask B."/>
            <person name="Vacherie B."/>
            <person name="Bellemere C."/>
            <person name="Belser C."/>
            <person name="Besnard-Gonnet M."/>
            <person name="Bartol-Mavel D."/>
            <person name="Boutard M."/>
            <person name="Briez-Silla S."/>
            <person name="Combette S."/>
            <person name="Dufosse-Laurent V."/>
            <person name="Ferron C."/>
            <person name="Lechaplais C."/>
            <person name="Louesse C."/>
            <person name="Muselet D."/>
            <person name="Magdelenat G."/>
            <person name="Pateau E."/>
            <person name="Petit E."/>
            <person name="Sirvain-Trukniewicz P."/>
            <person name="Trybou A."/>
            <person name="Vega-Czarny N."/>
            <person name="Bataille E."/>
            <person name="Bluet E."/>
            <person name="Bordelais I."/>
            <person name="Dubois M."/>
            <person name="Dumont C."/>
            <person name="Guerin T."/>
            <person name="Haffray S."/>
            <person name="Hammadi R."/>
            <person name="Muanga J."/>
            <person name="Pellouin V."/>
            <person name="Robert D."/>
            <person name="Wunderle E."/>
            <person name="Gauguet G."/>
            <person name="Roy A."/>
            <person name="Sainte-Marthe L."/>
            <person name="Verdier J."/>
            <person name="Verdier-Discala C."/>
            <person name="Hillier L."/>
            <person name="Fulton L."/>
            <person name="McPherson J."/>
            <person name="Matsuda F."/>
            <person name="Wilson R."/>
            <person name="Scarpelli C."/>
            <person name="Gyapay G."/>
            <person name="Wincker P."/>
            <person name="Saurin W."/>
            <person name="Quetier F."/>
            <person name="Waterston R."/>
            <person name="Hood L."/>
            <person name="Weissenbach J."/>
        </authorList>
    </citation>
    <scope>NUCLEOTIDE SEQUENCE [LARGE SCALE GENOMIC DNA]</scope>
</reference>
<dbReference type="Proteomes" id="UP000005640">
    <property type="component" value="Chromosome 14"/>
</dbReference>
<protein>
    <submittedName>
        <fullName evidence="2">Homeobox protein Nkx-2.1</fullName>
    </submittedName>
</protein>
<feature type="region of interest" description="Disordered" evidence="1">
    <location>
        <begin position="1"/>
        <end position="35"/>
    </location>
</feature>
<dbReference type="GeneTree" id="ENSGT00940000161107"/>
<reference evidence="3" key="1">
    <citation type="journal article" date="2001" name="Nature">
        <title>Initial sequencing and analysis of the human genome.</title>
        <authorList>
            <consortium name="International Human Genome Sequencing Consortium"/>
            <person name="Lander E.S."/>
            <person name="Linton L.M."/>
            <person name="Birren B."/>
            <person name="Nusbaum C."/>
            <person name="Zody M.C."/>
            <person name="Baldwin J."/>
            <person name="Devon K."/>
            <person name="Dewar K."/>
            <person name="Doyle M."/>
            <person name="FitzHugh W."/>
            <person name="Funke R."/>
            <person name="Gage D."/>
            <person name="Harris K."/>
            <person name="Heaford A."/>
            <person name="Howland J."/>
            <person name="Kann L."/>
            <person name="Lehoczky J."/>
            <person name="LeVine R."/>
            <person name="McEwan P."/>
            <person name="McKernan K."/>
            <person name="Meldrim J."/>
            <person name="Mesirov J.P."/>
            <person name="Miranda C."/>
            <person name="Morris W."/>
            <person name="Naylor J."/>
            <person name="Raymond C."/>
            <person name="Rosetti M."/>
            <person name="Santos R."/>
            <person name="Sheridan A."/>
            <person name="Sougnez C."/>
            <person name="Stange-Thomann N."/>
            <person name="Stojanovic N."/>
            <person name="Subramanian A."/>
            <person name="Wyman D."/>
            <person name="Rogers J."/>
            <person name="Sulston J."/>
            <person name="Ainscough R."/>
            <person name="Beck S."/>
            <person name="Bentley D."/>
            <person name="Burton J."/>
            <person name="Clee C."/>
            <person name="Carter N."/>
            <person name="Coulson A."/>
            <person name="Deadman R."/>
            <person name="Deloukas P."/>
            <person name="Dunham A."/>
            <person name="Dunham I."/>
            <person name="Durbin R."/>
            <person name="French L."/>
            <person name="Grafham D."/>
            <person name="Gregory S."/>
            <person name="Hubbard T."/>
            <person name="Humphray S."/>
            <person name="Hunt A."/>
            <person name="Jones M."/>
            <person name="Lloyd C."/>
            <person name="McMurray A."/>
            <person name="Matthews L."/>
            <person name="Mercer S."/>
            <person name="Milne S."/>
            <person name="Mullikin J.C."/>
            <person name="Mungall A."/>
            <person name="Plumb R."/>
            <person name="Ross M."/>
            <person name="Shownkeen R."/>
            <person name="Sims S."/>
            <person name="Waterston R.H."/>
            <person name="Wilson R.K."/>
            <person name="Hillier L.W."/>
            <person name="McPherson J.D."/>
            <person name="Marra M.A."/>
            <person name="Mardis E.R."/>
            <person name="Fulton L.A."/>
            <person name="Chinwalla A.T."/>
            <person name="Pepin K.H."/>
            <person name="Gish W.R."/>
            <person name="Chissoe S.L."/>
            <person name="Wendl M.C."/>
            <person name="Delehaunty K.D."/>
            <person name="Miner T.L."/>
            <person name="Delehaunty A."/>
            <person name="Kramer J.B."/>
            <person name="Cook L.L."/>
            <person name="Fulton R.S."/>
            <person name="Johnson D.L."/>
            <person name="Minx P.J."/>
            <person name="Clifton S.W."/>
            <person name="Hawkins T."/>
            <person name="Branscomb E."/>
            <person name="Predki P."/>
            <person name="Richardson P."/>
            <person name="Wenning S."/>
            <person name="Slezak T."/>
            <person name="Doggett N."/>
            <person name="Cheng J.F."/>
            <person name="Olsen A."/>
            <person name="Lucas S."/>
            <person name="Elkin C."/>
            <person name="Uberbacher E."/>
            <person name="Frazier M."/>
            <person name="Gibbs R.A."/>
            <person name="Muzny D.M."/>
            <person name="Scherer S.E."/>
            <person name="Bouck J.B."/>
            <person name="Sodergren E.J."/>
            <person name="Worley K.C."/>
            <person name="Rives C.M."/>
            <person name="Gorrell J.H."/>
            <person name="Metzker M.L."/>
            <person name="Naylor S.L."/>
            <person name="Kucherlapati R.S."/>
            <person name="Nelson D.L."/>
            <person name="Weinstock G.M."/>
            <person name="Sakaki Y."/>
            <person name="Fujiyama A."/>
            <person name="Hattori M."/>
            <person name="Yada T."/>
            <person name="Toyoda A."/>
            <person name="Itoh T."/>
            <person name="Kawagoe C."/>
            <person name="Watanabe H."/>
            <person name="Totoki Y."/>
            <person name="Taylor T."/>
            <person name="Weissenbach J."/>
            <person name="Heilig R."/>
            <person name="Saurin W."/>
            <person name="Artiguenave F."/>
            <person name="Brottier P."/>
            <person name="Bruls T."/>
            <person name="Pelletier E."/>
            <person name="Robert C."/>
            <person name="Wincker P."/>
            <person name="Smith D.R."/>
            <person name="Doucette-Stamm L."/>
            <person name="Rubenfield M."/>
            <person name="Weinstock K."/>
            <person name="Lee H.M."/>
            <person name="Dubois J."/>
            <person name="Rosenthal A."/>
            <person name="Platzer M."/>
            <person name="Nyakatura G."/>
            <person name="Taudien S."/>
            <person name="Rump A."/>
            <person name="Yang H."/>
            <person name="Yu J."/>
            <person name="Wang J."/>
            <person name="Huang G."/>
            <person name="Gu J."/>
            <person name="Hood L."/>
            <person name="Rowen L."/>
            <person name="Madan A."/>
            <person name="Qin S."/>
            <person name="Davis R.W."/>
            <person name="Federspiel N.A."/>
            <person name="Abola A.P."/>
            <person name="Proctor M.J."/>
            <person name="Myers R.M."/>
            <person name="Schmutz J."/>
            <person name="Dickson M."/>
            <person name="Grimwood J."/>
            <person name="Cox D.R."/>
            <person name="Olson M.V."/>
            <person name="Kaul R."/>
            <person name="Raymond C."/>
            <person name="Shimizu N."/>
            <person name="Kawasaki K."/>
            <person name="Minoshima S."/>
            <person name="Evans G.A."/>
            <person name="Athanasiou M."/>
            <person name="Schultz R."/>
            <person name="Roe B.A."/>
            <person name="Chen F."/>
            <person name="Pan H."/>
            <person name="Ramser J."/>
            <person name="Lehrach H."/>
            <person name="Reinhardt R."/>
            <person name="McCombie W.R."/>
            <person name="de la Bastide M."/>
            <person name="Dedhia N."/>
            <person name="Blocker H."/>
            <person name="Hornischer K."/>
            <person name="Nordsiek G."/>
            <person name="Agarwala R."/>
            <person name="Aravind L."/>
            <person name="Bailey J.A."/>
            <person name="Bateman A."/>
            <person name="Batzoglou S."/>
            <person name="Birney E."/>
            <person name="Bork P."/>
            <person name="Brown D.G."/>
            <person name="Burge C.B."/>
            <person name="Cerutti L."/>
            <person name="Chen H.C."/>
            <person name="Church D."/>
            <person name="Clamp M."/>
            <person name="Copley R.R."/>
            <person name="Doerks T."/>
            <person name="Eddy S.R."/>
            <person name="Eichler E.E."/>
            <person name="Furey T.S."/>
            <person name="Galagan J."/>
            <person name="Gilbert J.G."/>
            <person name="Harmon C."/>
            <person name="Hayashizaki Y."/>
            <person name="Haussler D."/>
            <person name="Hermjakob H."/>
            <person name="Hokamp K."/>
            <person name="Jang W."/>
            <person name="Johnson L.S."/>
            <person name="Jones T.A."/>
            <person name="Kasif S."/>
            <person name="Kaspryzk A."/>
            <person name="Kennedy S."/>
            <person name="Kent W.J."/>
            <person name="Kitts P."/>
            <person name="Koonin E.V."/>
            <person name="Korf I."/>
            <person name="Kulp D."/>
            <person name="Lancet D."/>
            <person name="Lowe T.M."/>
            <person name="McLysaght A."/>
            <person name="Mikkelsen T."/>
            <person name="Moran J.V."/>
            <person name="Mulder N."/>
            <person name="Pollara V.J."/>
            <person name="Ponting C.P."/>
            <person name="Schuler G."/>
            <person name="Schultz J."/>
            <person name="Slater G."/>
            <person name="Smit A.F."/>
            <person name="Stupka E."/>
            <person name="Szustakowski J."/>
            <person name="Thierry-Mieg D."/>
            <person name="Thierry-Mieg J."/>
            <person name="Wagner L."/>
            <person name="Wallis J."/>
            <person name="Wheeler R."/>
            <person name="Williams A."/>
            <person name="Wolf Y.I."/>
            <person name="Wolfe K.H."/>
            <person name="Yang S.P."/>
            <person name="Yeh R.F."/>
            <person name="Collins F."/>
            <person name="Guyer M.S."/>
            <person name="Peterson J."/>
            <person name="Felsenfeld A."/>
            <person name="Wetterstrand K.A."/>
            <person name="Patrinos A."/>
            <person name="Morgan M.J."/>
            <person name="de Jong P."/>
            <person name="Catanese J.J."/>
            <person name="Osoegawa K."/>
            <person name="Shizuya H."/>
            <person name="Choi S."/>
            <person name="Chen Y.J."/>
        </authorList>
    </citation>
    <scope>NUCLEOTIDE SEQUENCE [LARGE SCALE GENOMIC DNA]</scope>
</reference>
<dbReference type="Bgee" id="ENSG00000136352">
    <property type="expression patterns" value="Expressed in right lobe of thyroid gland and 82 other cell types or tissues"/>
</dbReference>
<proteinExistence type="predicted"/>
<dbReference type="Ensembl" id="ENST00000522719">
    <property type="protein sequence ID" value="ENSP00000429519"/>
    <property type="gene ID" value="ENSG00000136352"/>
</dbReference>
<keyword evidence="3" id="KW-1185">Reference proteome</keyword>